<evidence type="ECO:0008006" key="4">
    <source>
        <dbReference type="Google" id="ProtNLM"/>
    </source>
</evidence>
<dbReference type="EMBL" id="JASWJB010000121">
    <property type="protein sequence ID" value="KAK2595957.1"/>
    <property type="molecule type" value="Genomic_DNA"/>
</dbReference>
<keyword evidence="3" id="KW-1185">Reference proteome</keyword>
<comment type="caution">
    <text evidence="2">The sequence shown here is derived from an EMBL/GenBank/DDBJ whole genome shotgun (WGS) entry which is preliminary data.</text>
</comment>
<name>A0AAJ0FY78_9HYPO</name>
<feature type="compositionally biased region" description="Basic residues" evidence="1">
    <location>
        <begin position="302"/>
        <end position="311"/>
    </location>
</feature>
<evidence type="ECO:0000313" key="2">
    <source>
        <dbReference type="EMBL" id="KAK2595957.1"/>
    </source>
</evidence>
<dbReference type="AlphaFoldDB" id="A0AAJ0FY78"/>
<accession>A0AAJ0FY78</accession>
<organism evidence="2 3">
    <name type="scientific">Conoideocrella luteorostrata</name>
    <dbReference type="NCBI Taxonomy" id="1105319"/>
    <lineage>
        <taxon>Eukaryota</taxon>
        <taxon>Fungi</taxon>
        <taxon>Dikarya</taxon>
        <taxon>Ascomycota</taxon>
        <taxon>Pezizomycotina</taxon>
        <taxon>Sordariomycetes</taxon>
        <taxon>Hypocreomycetidae</taxon>
        <taxon>Hypocreales</taxon>
        <taxon>Clavicipitaceae</taxon>
        <taxon>Conoideocrella</taxon>
    </lineage>
</organism>
<protein>
    <recommendedName>
        <fullName evidence="4">BZIP domain-containing protein</fullName>
    </recommendedName>
</protein>
<gene>
    <name evidence="2" type="ORF">QQS21_006487</name>
</gene>
<dbReference type="Proteomes" id="UP001251528">
    <property type="component" value="Unassembled WGS sequence"/>
</dbReference>
<feature type="region of interest" description="Disordered" evidence="1">
    <location>
        <begin position="1"/>
        <end position="62"/>
    </location>
</feature>
<sequence length="398" mass="44229">MSNFNGMPDGNGRGGILDHRNPSGHRPNSGGNGNQTIHVNHQQDPTPSLGRPQNAQAHMGAPAAQRGYSMPQPMNNLGGDMQSIYGTNMNNVTPDLSMFQNMMTPIPNYSFPMQYPPTQVPARPEGPRLADRLPVFDGVTLDMLNIFFGVINNDERRRAVERKVVEYFHDTLDHPPVLPENTIPQMGPKDVFPDFVKYPDTSPTNNLSAARRMNDSIASKSQTVDRHRNNEAAKRSRKVKAENLENANIQLVENTLHIAWLQGQLCALGGRPEAYDEVSELTKENIYKLITSKREVNYEKRKKEKLRRDAKKRSEQSKKRHRQKRELNERTARATALLALNPDGEVKVPTLDDPLPSDAPQTGGNGGNGATSTSILVVPDAPPVTFVAEVPNYDAFLT</sequence>
<proteinExistence type="predicted"/>
<feature type="region of interest" description="Disordered" evidence="1">
    <location>
        <begin position="299"/>
        <end position="374"/>
    </location>
</feature>
<reference evidence="2" key="1">
    <citation type="submission" date="2023-06" db="EMBL/GenBank/DDBJ databases">
        <title>Conoideocrella luteorostrata (Hypocreales: Clavicipitaceae), a potential biocontrol fungus for elongate hemlock scale in United States Christmas tree production areas.</title>
        <authorList>
            <person name="Barrett H."/>
            <person name="Lovett B."/>
            <person name="Macias A.M."/>
            <person name="Stajich J.E."/>
            <person name="Kasson M.T."/>
        </authorList>
    </citation>
    <scope>NUCLEOTIDE SEQUENCE</scope>
    <source>
        <strain evidence="2">ARSEF 14590</strain>
    </source>
</reference>
<evidence type="ECO:0000313" key="3">
    <source>
        <dbReference type="Proteomes" id="UP001251528"/>
    </source>
</evidence>
<feature type="compositionally biased region" description="Polar residues" evidence="1">
    <location>
        <begin position="34"/>
        <end position="56"/>
    </location>
</feature>
<feature type="compositionally biased region" description="Basic and acidic residues" evidence="1">
    <location>
        <begin position="223"/>
        <end position="239"/>
    </location>
</feature>
<evidence type="ECO:0000256" key="1">
    <source>
        <dbReference type="SAM" id="MobiDB-lite"/>
    </source>
</evidence>
<feature type="region of interest" description="Disordered" evidence="1">
    <location>
        <begin position="219"/>
        <end position="239"/>
    </location>
</feature>